<comment type="caution">
    <text evidence="2">The sequence shown here is derived from an EMBL/GenBank/DDBJ whole genome shotgun (WGS) entry which is preliminary data.</text>
</comment>
<reference evidence="2 3" key="1">
    <citation type="submission" date="2016-03" db="EMBL/GenBank/DDBJ databases">
        <title>Comparative genomics of the ectomycorrhizal sister species Rhizopogon vinicolor and Rhizopogon vesiculosus (Basidiomycota: Boletales) reveals a divergence of the mating type B locus.</title>
        <authorList>
            <person name="Mujic A.B."/>
            <person name="Kuo A."/>
            <person name="Tritt A."/>
            <person name="Lipzen A."/>
            <person name="Chen C."/>
            <person name="Johnson J."/>
            <person name="Sharma A."/>
            <person name="Barry K."/>
            <person name="Grigoriev I.V."/>
            <person name="Spatafora J.W."/>
        </authorList>
    </citation>
    <scope>NUCLEOTIDE SEQUENCE [LARGE SCALE GENOMIC DNA]</scope>
    <source>
        <strain evidence="2 3">AM-OR11-056</strain>
    </source>
</reference>
<dbReference type="PROSITE" id="PS50011">
    <property type="entry name" value="PROTEIN_KINASE_DOM"/>
    <property type="match status" value="1"/>
</dbReference>
<dbReference type="GO" id="GO:0005524">
    <property type="term" value="F:ATP binding"/>
    <property type="evidence" value="ECO:0007669"/>
    <property type="project" value="InterPro"/>
</dbReference>
<dbReference type="InterPro" id="IPR000719">
    <property type="entry name" value="Prot_kinase_dom"/>
</dbReference>
<organism evidence="2 3">
    <name type="scientific">Rhizopogon vesiculosus</name>
    <dbReference type="NCBI Taxonomy" id="180088"/>
    <lineage>
        <taxon>Eukaryota</taxon>
        <taxon>Fungi</taxon>
        <taxon>Dikarya</taxon>
        <taxon>Basidiomycota</taxon>
        <taxon>Agaricomycotina</taxon>
        <taxon>Agaricomycetes</taxon>
        <taxon>Agaricomycetidae</taxon>
        <taxon>Boletales</taxon>
        <taxon>Suillineae</taxon>
        <taxon>Rhizopogonaceae</taxon>
        <taxon>Rhizopogon</taxon>
    </lineage>
</organism>
<dbReference type="InterPro" id="IPR011009">
    <property type="entry name" value="Kinase-like_dom_sf"/>
</dbReference>
<dbReference type="SUPFAM" id="SSF56112">
    <property type="entry name" value="Protein kinase-like (PK-like)"/>
    <property type="match status" value="1"/>
</dbReference>
<evidence type="ECO:0000313" key="2">
    <source>
        <dbReference type="EMBL" id="OJA09361.1"/>
    </source>
</evidence>
<feature type="domain" description="Protein kinase" evidence="1">
    <location>
        <begin position="1"/>
        <end position="310"/>
    </location>
</feature>
<dbReference type="STRING" id="180088.A0A1J8Q6T3"/>
<keyword evidence="3" id="KW-1185">Reference proteome</keyword>
<gene>
    <name evidence="2" type="ORF">AZE42_05981</name>
</gene>
<evidence type="ECO:0000313" key="3">
    <source>
        <dbReference type="Proteomes" id="UP000183567"/>
    </source>
</evidence>
<sequence length="326" mass="36598">MSSVFEIPTGIPNLTDQIAKDGRQALHGHSFKGTWNSPYESSPVVVRFFDILNVHDQEYITKKGGHLRHKIKIWGRLQHEHILPLLGLFHGCGPLPGLVTPWMYNGTLTNIMRRRHNTLTRYERFCLLEDIASALHYRMSSPVNLGILKYVPLPVHANAIVHGNLASFNVFVDSHGRGFVRCSGYSRMLGEIAVSETQETHPGDFRWAAPELVKDRNNSSNRLPTSKSDVWSFGCIMIHILSGRVPWSYISSTPGVATRLVQNRVPQLPREIATQDSSFLQQCFSVSPADRPSADQILAFVREESSHCINQTPQTATGVSFSQWNS</sequence>
<accession>A0A1J8Q6T3</accession>
<dbReference type="OrthoDB" id="2677182at2759"/>
<dbReference type="EMBL" id="LVVM01005950">
    <property type="protein sequence ID" value="OJA09361.1"/>
    <property type="molecule type" value="Genomic_DNA"/>
</dbReference>
<dbReference type="PANTHER" id="PTHR44329">
    <property type="entry name" value="SERINE/THREONINE-PROTEIN KINASE TNNI3K-RELATED"/>
    <property type="match status" value="1"/>
</dbReference>
<dbReference type="Gene3D" id="1.10.510.10">
    <property type="entry name" value="Transferase(Phosphotransferase) domain 1"/>
    <property type="match status" value="1"/>
</dbReference>
<dbReference type="Pfam" id="PF00069">
    <property type="entry name" value="Pkinase"/>
    <property type="match status" value="1"/>
</dbReference>
<protein>
    <recommendedName>
        <fullName evidence="1">Protein kinase domain-containing protein</fullName>
    </recommendedName>
</protein>
<dbReference type="InterPro" id="IPR051681">
    <property type="entry name" value="Ser/Thr_Kinases-Pseudokinases"/>
</dbReference>
<dbReference type="GO" id="GO:0004674">
    <property type="term" value="F:protein serine/threonine kinase activity"/>
    <property type="evidence" value="ECO:0007669"/>
    <property type="project" value="TreeGrafter"/>
</dbReference>
<dbReference type="AlphaFoldDB" id="A0A1J8Q6T3"/>
<proteinExistence type="predicted"/>
<name>A0A1J8Q6T3_9AGAM</name>
<dbReference type="Proteomes" id="UP000183567">
    <property type="component" value="Unassembled WGS sequence"/>
</dbReference>
<evidence type="ECO:0000259" key="1">
    <source>
        <dbReference type="PROSITE" id="PS50011"/>
    </source>
</evidence>